<reference evidence="1 2" key="1">
    <citation type="journal article" date="2013" name="Mar. Genomics">
        <title>Expression of sulfatases in Rhodopirellula baltica and the diversity of sulfatases in the genus Rhodopirellula.</title>
        <authorList>
            <person name="Wegner C.E."/>
            <person name="Richter-Heitmann T."/>
            <person name="Klindworth A."/>
            <person name="Klockow C."/>
            <person name="Richter M."/>
            <person name="Achstetter T."/>
            <person name="Glockner F.O."/>
            <person name="Harder J."/>
        </authorList>
    </citation>
    <scope>NUCLEOTIDE SEQUENCE [LARGE SCALE GENOMIC DNA]</scope>
    <source>
        <strain evidence="1 2">SM1</strain>
    </source>
</reference>
<evidence type="ECO:0000313" key="1">
    <source>
        <dbReference type="EMBL" id="EMI19082.1"/>
    </source>
</evidence>
<dbReference type="Proteomes" id="UP000011991">
    <property type="component" value="Unassembled WGS sequence"/>
</dbReference>
<dbReference type="AlphaFoldDB" id="M5RUL1"/>
<sequence length="40" mass="4356">MYLSVTHCSWESLSVVDLPKVGAEFAFFPTLANSIVAPID</sequence>
<keyword evidence="2" id="KW-1185">Reference proteome</keyword>
<name>M5RUL1_9BACT</name>
<evidence type="ECO:0000313" key="2">
    <source>
        <dbReference type="Proteomes" id="UP000011991"/>
    </source>
</evidence>
<proteinExistence type="predicted"/>
<accession>M5RUL1</accession>
<organism evidence="1 2">
    <name type="scientific">Rhodopirellula maiorica SM1</name>
    <dbReference type="NCBI Taxonomy" id="1265738"/>
    <lineage>
        <taxon>Bacteria</taxon>
        <taxon>Pseudomonadati</taxon>
        <taxon>Planctomycetota</taxon>
        <taxon>Planctomycetia</taxon>
        <taxon>Pirellulales</taxon>
        <taxon>Pirellulaceae</taxon>
        <taxon>Novipirellula</taxon>
    </lineage>
</organism>
<dbReference type="EMBL" id="ANOG01000575">
    <property type="protein sequence ID" value="EMI19082.1"/>
    <property type="molecule type" value="Genomic_DNA"/>
</dbReference>
<comment type="caution">
    <text evidence="1">The sequence shown here is derived from an EMBL/GenBank/DDBJ whole genome shotgun (WGS) entry which is preliminary data.</text>
</comment>
<dbReference type="PATRIC" id="fig|1265738.3.peg.4002"/>
<protein>
    <submittedName>
        <fullName evidence="1">Uncharacterized protein</fullName>
    </submittedName>
</protein>
<gene>
    <name evidence="1" type="ORF">RMSM_03999</name>
</gene>